<evidence type="ECO:0000313" key="3">
    <source>
        <dbReference type="Proteomes" id="UP000075902"/>
    </source>
</evidence>
<protein>
    <submittedName>
        <fullName evidence="2">Uncharacterized protein</fullName>
    </submittedName>
</protein>
<feature type="region of interest" description="Disordered" evidence="1">
    <location>
        <begin position="1"/>
        <end position="360"/>
    </location>
</feature>
<reference evidence="3" key="1">
    <citation type="submission" date="2014-01" db="EMBL/GenBank/DDBJ databases">
        <title>The Genome Sequence of Anopheles melas CM1001059_A (V2).</title>
        <authorList>
            <consortium name="The Broad Institute Genomics Platform"/>
            <person name="Neafsey D.E."/>
            <person name="Besansky N."/>
            <person name="Howell P."/>
            <person name="Walton C."/>
            <person name="Young S.K."/>
            <person name="Zeng Q."/>
            <person name="Gargeya S."/>
            <person name="Fitzgerald M."/>
            <person name="Haas B."/>
            <person name="Abouelleil A."/>
            <person name="Allen A.W."/>
            <person name="Alvarado L."/>
            <person name="Arachchi H.M."/>
            <person name="Berlin A.M."/>
            <person name="Chapman S.B."/>
            <person name="Gainer-Dewar J."/>
            <person name="Goldberg J."/>
            <person name="Griggs A."/>
            <person name="Gujja S."/>
            <person name="Hansen M."/>
            <person name="Howarth C."/>
            <person name="Imamovic A."/>
            <person name="Ireland A."/>
            <person name="Larimer J."/>
            <person name="McCowan C."/>
            <person name="Murphy C."/>
            <person name="Pearson M."/>
            <person name="Poon T.W."/>
            <person name="Priest M."/>
            <person name="Roberts A."/>
            <person name="Saif S."/>
            <person name="Shea T."/>
            <person name="Sisk P."/>
            <person name="Sykes S."/>
            <person name="Wortman J."/>
            <person name="Nusbaum C."/>
            <person name="Birren B."/>
        </authorList>
    </citation>
    <scope>NUCLEOTIDE SEQUENCE [LARGE SCALE GENOMIC DNA]</scope>
    <source>
        <strain evidence="3">CM1001059</strain>
    </source>
</reference>
<dbReference type="VEuPathDB" id="VectorBase:AMEC021612"/>
<feature type="compositionally biased region" description="Pro residues" evidence="1">
    <location>
        <begin position="99"/>
        <end position="108"/>
    </location>
</feature>
<keyword evidence="3" id="KW-1185">Reference proteome</keyword>
<feature type="compositionally biased region" description="Basic residues" evidence="1">
    <location>
        <begin position="156"/>
        <end position="165"/>
    </location>
</feature>
<evidence type="ECO:0000313" key="2">
    <source>
        <dbReference type="EnsemblMetazoa" id="AMEC021612-PA"/>
    </source>
</evidence>
<sequence>MEQATATRRLTRGESEDSPVEFVVVDSDVSMSDAGLSSPEKKPKKKRGLSFKKLRTNAQKLIPKRGGRKDSSAKSSETSSLGGDSGVVSGGTDDLLPATPSPPPPPASPTATETSIETVLKSTESLPAIKEDPVREAAMLGARSDEDMLLEGKDKQRQKKARKPSRAASFMKKLAGRSKTSKVAPNPAVAAPGGGSEGDEISSGTLETPLSIKRQTPEGAMFVSDTELYQDGDRDDGTSVDPPSPVLVRQLDAEPTTLRAKRTEMKITLTRNMPSTKPGTIETSLDDEDDNAEVMRSSGGGDGKGNGLNAENRELAIDSKPISSDSGTVPSPRASIGNEQSSQLIATTRTQQSSSSTSSVDARLSSLLSGDYIAEINKFSIENITNAGAASSTVVAGGGGGVGAGAEAVPLPQPRASLSIRERFFQQQPVVVTTGDLDPVASFDSQDIAPPSSVVVDEEIDGFMRKARGASAATARSKGGSKSPGATTVQDKPQAAGPAGGQQQDLSPSSAASASKAASTVRTQEAAKPYQLGNSLKNPNNSGFKSIEQQQQREQPQQQQPDQKQQEDPVPANTTEGSPDKPGQEEQGDSTVSTEPTIVFDIGTQVRPDRTSTIVKPASGRSVAATLAVPSPGLESGAQSGTFASLGSTSRSLEEIIGVGGGSYDDSSQNNTSEGSLRRIVYVEQPTFYTPEEEELLTGKPPRSSSSLLSSAVESGEYSLESEDYLESKMSPHGDLLLEKGASDQPVSVVGPGSSVLC</sequence>
<feature type="compositionally biased region" description="Low complexity" evidence="1">
    <location>
        <begin position="704"/>
        <end position="719"/>
    </location>
</feature>
<dbReference type="Proteomes" id="UP000075902">
    <property type="component" value="Unassembled WGS sequence"/>
</dbReference>
<feature type="compositionally biased region" description="Low complexity" evidence="1">
    <location>
        <begin position="20"/>
        <end position="33"/>
    </location>
</feature>
<name>A0A182UJP3_9DIPT</name>
<accession>A0A182UJP3</accession>
<feature type="compositionally biased region" description="Basic residues" evidence="1">
    <location>
        <begin position="42"/>
        <end position="55"/>
    </location>
</feature>
<feature type="compositionally biased region" description="Basic and acidic residues" evidence="1">
    <location>
        <begin position="143"/>
        <end position="155"/>
    </location>
</feature>
<feature type="compositionally biased region" description="Low complexity" evidence="1">
    <location>
        <begin position="548"/>
        <end position="563"/>
    </location>
</feature>
<proteinExistence type="predicted"/>
<feature type="region of interest" description="Disordered" evidence="1">
    <location>
        <begin position="467"/>
        <end position="620"/>
    </location>
</feature>
<feature type="compositionally biased region" description="Polar residues" evidence="1">
    <location>
        <begin position="116"/>
        <end position="125"/>
    </location>
</feature>
<dbReference type="STRING" id="34690.A0A182UJP3"/>
<feature type="compositionally biased region" description="Low complexity" evidence="1">
    <location>
        <begin position="746"/>
        <end position="758"/>
    </location>
</feature>
<evidence type="ECO:0000256" key="1">
    <source>
        <dbReference type="SAM" id="MobiDB-lite"/>
    </source>
</evidence>
<feature type="region of interest" description="Disordered" evidence="1">
    <location>
        <begin position="692"/>
        <end position="758"/>
    </location>
</feature>
<reference evidence="2" key="2">
    <citation type="submission" date="2020-05" db="UniProtKB">
        <authorList>
            <consortium name="EnsemblMetazoa"/>
        </authorList>
    </citation>
    <scope>IDENTIFICATION</scope>
    <source>
        <strain evidence="2">CM1001059</strain>
    </source>
</reference>
<feature type="compositionally biased region" description="Low complexity" evidence="1">
    <location>
        <begin position="73"/>
        <end position="82"/>
    </location>
</feature>
<organism evidence="2 3">
    <name type="scientific">Anopheles melas</name>
    <dbReference type="NCBI Taxonomy" id="34690"/>
    <lineage>
        <taxon>Eukaryota</taxon>
        <taxon>Metazoa</taxon>
        <taxon>Ecdysozoa</taxon>
        <taxon>Arthropoda</taxon>
        <taxon>Hexapoda</taxon>
        <taxon>Insecta</taxon>
        <taxon>Pterygota</taxon>
        <taxon>Neoptera</taxon>
        <taxon>Endopterygota</taxon>
        <taxon>Diptera</taxon>
        <taxon>Nematocera</taxon>
        <taxon>Culicoidea</taxon>
        <taxon>Culicidae</taxon>
        <taxon>Anophelinae</taxon>
        <taxon>Anopheles</taxon>
    </lineage>
</organism>
<feature type="compositionally biased region" description="Polar residues" evidence="1">
    <location>
        <begin position="532"/>
        <end position="544"/>
    </location>
</feature>
<dbReference type="AlphaFoldDB" id="A0A182UJP3"/>
<feature type="compositionally biased region" description="Basic and acidic residues" evidence="1">
    <location>
        <begin position="726"/>
        <end position="742"/>
    </location>
</feature>
<feature type="compositionally biased region" description="Low complexity" evidence="1">
    <location>
        <begin position="346"/>
        <end position="360"/>
    </location>
</feature>
<feature type="compositionally biased region" description="Low complexity" evidence="1">
    <location>
        <begin position="493"/>
        <end position="519"/>
    </location>
</feature>
<feature type="compositionally biased region" description="Polar residues" evidence="1">
    <location>
        <begin position="269"/>
        <end position="283"/>
    </location>
</feature>
<dbReference type="EnsemblMetazoa" id="AMEC021612-RA">
    <property type="protein sequence ID" value="AMEC021612-PA"/>
    <property type="gene ID" value="AMEC021612"/>
</dbReference>